<keyword evidence="2" id="KW-0732">Signal</keyword>
<evidence type="ECO:0000313" key="5">
    <source>
        <dbReference type="Proteomes" id="UP000288669"/>
    </source>
</evidence>
<dbReference type="Proteomes" id="UP000288669">
    <property type="component" value="Unassembled WGS sequence"/>
</dbReference>
<organism evidence="4 5">
    <name type="scientific">Vagococcus entomophilus</name>
    <dbReference type="NCBI Taxonomy" id="1160095"/>
    <lineage>
        <taxon>Bacteria</taxon>
        <taxon>Bacillati</taxon>
        <taxon>Bacillota</taxon>
        <taxon>Bacilli</taxon>
        <taxon>Lactobacillales</taxon>
        <taxon>Enterococcaceae</taxon>
        <taxon>Vagococcus</taxon>
    </lineage>
</organism>
<dbReference type="Pfam" id="PF13731">
    <property type="entry name" value="WxL"/>
    <property type="match status" value="1"/>
</dbReference>
<feature type="chain" id="PRO_5019264927" evidence="2">
    <location>
        <begin position="26"/>
        <end position="242"/>
    </location>
</feature>
<dbReference type="OrthoDB" id="2339326at2"/>
<feature type="domain" description="WxL" evidence="3">
    <location>
        <begin position="28"/>
        <end position="239"/>
    </location>
</feature>
<dbReference type="InterPro" id="IPR027994">
    <property type="entry name" value="WxL_dom"/>
</dbReference>
<evidence type="ECO:0000259" key="3">
    <source>
        <dbReference type="Pfam" id="PF13731"/>
    </source>
</evidence>
<name>A0A430AKG9_9ENTE</name>
<dbReference type="AlphaFoldDB" id="A0A430AKG9"/>
<keyword evidence="5" id="KW-1185">Reference proteome</keyword>
<reference evidence="4 5" key="1">
    <citation type="submission" date="2017-05" db="EMBL/GenBank/DDBJ databases">
        <title>Vagococcus spp. assemblies.</title>
        <authorList>
            <person name="Gulvik C.A."/>
        </authorList>
    </citation>
    <scope>NUCLEOTIDE SEQUENCE [LARGE SCALE GENOMIC DNA]</scope>
    <source>
        <strain evidence="4 5">DSM 24756</strain>
    </source>
</reference>
<evidence type="ECO:0000256" key="2">
    <source>
        <dbReference type="SAM" id="SignalP"/>
    </source>
</evidence>
<accession>A0A430AKG9</accession>
<feature type="signal peptide" evidence="2">
    <location>
        <begin position="1"/>
        <end position="25"/>
    </location>
</feature>
<comment type="caution">
    <text evidence="4">The sequence shown here is derived from an EMBL/GenBank/DDBJ whole genome shotgun (WGS) entry which is preliminary data.</text>
</comment>
<evidence type="ECO:0000313" key="4">
    <source>
        <dbReference type="EMBL" id="RSU08585.1"/>
    </source>
</evidence>
<proteinExistence type="predicted"/>
<dbReference type="EMBL" id="NGJZ01000001">
    <property type="protein sequence ID" value="RSU08585.1"/>
    <property type="molecule type" value="Genomic_DNA"/>
</dbReference>
<feature type="region of interest" description="Disordered" evidence="1">
    <location>
        <begin position="36"/>
        <end position="75"/>
    </location>
</feature>
<gene>
    <name evidence="4" type="ORF">CBF30_04970</name>
</gene>
<dbReference type="RefSeq" id="WP_126823315.1">
    <property type="nucleotide sequence ID" value="NZ_JBHLWU010000001.1"/>
</dbReference>
<sequence>MKKTVLIIATALFSSAILGGTKAFADEGGKYSSNGQITFEIDTDPTNPVDPTDPEKPVTPVDPTDPEKPVNPGTDGPLSIDYASSFLFGTQKISSNDKTYFAQPQAFKDGSTGPNYVQVTDKRGTLEGWALSVKQEAQFTTEENQTLEGATISFTNASLTSSMADEFKPTAQTKATLQPGQETPLVSAAKNQGIGTWIYRLGENADQAKESVQLFVPGKAVKLAKEYKTTLTWTLKSAPTND</sequence>
<protein>
    <submittedName>
        <fullName evidence="4">Cell surface protein</fullName>
    </submittedName>
</protein>
<evidence type="ECO:0000256" key="1">
    <source>
        <dbReference type="SAM" id="MobiDB-lite"/>
    </source>
</evidence>